<dbReference type="InterPro" id="IPR001675">
    <property type="entry name" value="Glyco_trans_29"/>
</dbReference>
<evidence type="ECO:0000256" key="2">
    <source>
        <dbReference type="ARBA" id="ARBA00006003"/>
    </source>
</evidence>
<keyword evidence="8" id="KW-0333">Golgi apparatus</keyword>
<dbReference type="CDD" id="cd23963">
    <property type="entry name" value="GT29_ST8SIA"/>
    <property type="match status" value="1"/>
</dbReference>
<keyword evidence="5" id="KW-0812">Transmembrane</keyword>
<evidence type="ECO:0000256" key="6">
    <source>
        <dbReference type="ARBA" id="ARBA00022968"/>
    </source>
</evidence>
<evidence type="ECO:0000313" key="11">
    <source>
        <dbReference type="EMBL" id="CAH1239366.1"/>
    </source>
</evidence>
<evidence type="ECO:0000256" key="8">
    <source>
        <dbReference type="ARBA" id="ARBA00023034"/>
    </source>
</evidence>
<evidence type="ECO:0000256" key="10">
    <source>
        <dbReference type="ARBA" id="ARBA00023180"/>
    </source>
</evidence>
<evidence type="ECO:0000313" key="12">
    <source>
        <dbReference type="Proteomes" id="UP000838412"/>
    </source>
</evidence>
<dbReference type="InterPro" id="IPR050943">
    <property type="entry name" value="Glycosyltr_29_Sialyltrsf"/>
</dbReference>
<dbReference type="PANTHER" id="PTHR11987:SF53">
    <property type="entry name" value="ALPHA-2,8-SIALYLTRANSFERASE 8F-LIKE"/>
    <property type="match status" value="1"/>
</dbReference>
<dbReference type="Pfam" id="PF00777">
    <property type="entry name" value="Glyco_transf_29"/>
    <property type="match status" value="1"/>
</dbReference>
<keyword evidence="12" id="KW-1185">Reference proteome</keyword>
<gene>
    <name evidence="11" type="primary">ST8SIA6</name>
    <name evidence="11" type="ORF">BLAG_LOCUS3695</name>
</gene>
<dbReference type="InterPro" id="IPR038578">
    <property type="entry name" value="GT29-like_sf"/>
</dbReference>
<keyword evidence="3" id="KW-0328">Glycosyltransferase</keyword>
<evidence type="ECO:0000256" key="9">
    <source>
        <dbReference type="ARBA" id="ARBA00023136"/>
    </source>
</evidence>
<protein>
    <submittedName>
        <fullName evidence="11">ST8SIA6 protein</fullName>
    </submittedName>
</protein>
<keyword evidence="7" id="KW-1133">Transmembrane helix</keyword>
<sequence length="482" mass="55163">MGRQAASVVSVCLLVCVVVSLGQMWRISLLSSVRFHRWGVTPSPLSATGSQRVLSEYGRFPHSRVVLDEFNNSNTKALYGNPVVNDSDIIKLYGNTRVVRPPPTILQLLDNIQRSGWAFNDSAIEILRSQLENATRTRERFILTQRNAPVNASIGFSAQNGKFSITERIFDAEQETSPLADRTFATCSLVGNSGLLTGSGCGREIDKADFVIRFNMPSVISHWRDDIGTRTNLVTTNAHTIVSKFHHQPHNLAWVHAFRNFVRNCNLQTTHIFTLPFNVRGNGDFFLNFQETLKTSGFENKVLMNHPEHRRRVSEFWARAGLNEPTPTSGFYLVSAALSFCKHVRVFGFWPFLTDRRGKGVEYHYTLNYLHRDGGLTNWNHRIDREFFKLTELYRDGIIELSPSESIDFCKSSRIGQIDRVFGFWPFLTDRRGRGVEYHYTLNYLHRDGGLTNWNHRIDREFFKLAELYRDGIIELVTDSCG</sequence>
<proteinExistence type="inferred from homology"/>
<evidence type="ECO:0000256" key="5">
    <source>
        <dbReference type="ARBA" id="ARBA00022692"/>
    </source>
</evidence>
<dbReference type="GO" id="GO:0003828">
    <property type="term" value="F:alpha-N-acetylneuraminate alpha-2,8-sialyltransferase activity"/>
    <property type="evidence" value="ECO:0007669"/>
    <property type="project" value="TreeGrafter"/>
</dbReference>
<keyword evidence="10" id="KW-0325">Glycoprotein</keyword>
<comment type="similarity">
    <text evidence="2">Belongs to the glycosyltransferase 29 family.</text>
</comment>
<dbReference type="Gene3D" id="3.90.1480.20">
    <property type="entry name" value="Glycosyl transferase family 29"/>
    <property type="match status" value="2"/>
</dbReference>
<dbReference type="EMBL" id="OV696696">
    <property type="protein sequence ID" value="CAH1239366.1"/>
    <property type="molecule type" value="Genomic_DNA"/>
</dbReference>
<evidence type="ECO:0000256" key="4">
    <source>
        <dbReference type="ARBA" id="ARBA00022679"/>
    </source>
</evidence>
<evidence type="ECO:0000256" key="7">
    <source>
        <dbReference type="ARBA" id="ARBA00022989"/>
    </source>
</evidence>
<reference evidence="11" key="1">
    <citation type="submission" date="2022-01" db="EMBL/GenBank/DDBJ databases">
        <authorList>
            <person name="Braso-Vives M."/>
        </authorList>
    </citation>
    <scope>NUCLEOTIDE SEQUENCE</scope>
</reference>
<dbReference type="GO" id="GO:0006491">
    <property type="term" value="P:N-glycan processing"/>
    <property type="evidence" value="ECO:0007669"/>
    <property type="project" value="TreeGrafter"/>
</dbReference>
<accession>A0A8J9VK79</accession>
<dbReference type="Proteomes" id="UP000838412">
    <property type="component" value="Chromosome 11"/>
</dbReference>
<keyword evidence="4" id="KW-0808">Transferase</keyword>
<evidence type="ECO:0000256" key="3">
    <source>
        <dbReference type="ARBA" id="ARBA00022676"/>
    </source>
</evidence>
<dbReference type="PANTHER" id="PTHR11987">
    <property type="entry name" value="ALPHA-2,8-SIALYLTRANSFERASE"/>
    <property type="match status" value="1"/>
</dbReference>
<dbReference type="GO" id="GO:0000139">
    <property type="term" value="C:Golgi membrane"/>
    <property type="evidence" value="ECO:0007669"/>
    <property type="project" value="UniProtKB-SubCell"/>
</dbReference>
<keyword evidence="9" id="KW-0472">Membrane</keyword>
<comment type="subcellular location">
    <subcellularLocation>
        <location evidence="1">Golgi apparatus membrane</location>
        <topology evidence="1">Single-pass type II membrane protein</topology>
    </subcellularLocation>
</comment>
<dbReference type="AlphaFoldDB" id="A0A8J9VK79"/>
<dbReference type="OrthoDB" id="9983964at2759"/>
<organism evidence="11 12">
    <name type="scientific">Branchiostoma lanceolatum</name>
    <name type="common">Common lancelet</name>
    <name type="synonym">Amphioxus lanceolatum</name>
    <dbReference type="NCBI Taxonomy" id="7740"/>
    <lineage>
        <taxon>Eukaryota</taxon>
        <taxon>Metazoa</taxon>
        <taxon>Chordata</taxon>
        <taxon>Cephalochordata</taxon>
        <taxon>Leptocardii</taxon>
        <taxon>Amphioxiformes</taxon>
        <taxon>Branchiostomatidae</taxon>
        <taxon>Branchiostoma</taxon>
    </lineage>
</organism>
<evidence type="ECO:0000256" key="1">
    <source>
        <dbReference type="ARBA" id="ARBA00004323"/>
    </source>
</evidence>
<keyword evidence="6" id="KW-0735">Signal-anchor</keyword>
<dbReference type="GO" id="GO:0009311">
    <property type="term" value="P:oligosaccharide metabolic process"/>
    <property type="evidence" value="ECO:0007669"/>
    <property type="project" value="TreeGrafter"/>
</dbReference>
<name>A0A8J9VK79_BRALA</name>